<accession>A0ABT9HR23</accession>
<sequence length="99" mass="11046">MTRSDLENQWFALTRDEMPSLAQERGWPVHLDHCFQRVLLDNAVGAKWNEEIPAPAYRNAEDAVLEKAIALGRSAISGDEDLAELNNNSLAWRGKAKAA</sequence>
<evidence type="ECO:0000313" key="2">
    <source>
        <dbReference type="Proteomes" id="UP001240639"/>
    </source>
</evidence>
<proteinExistence type="predicted"/>
<dbReference type="RefSeq" id="WP_305932883.1">
    <property type="nucleotide sequence ID" value="NZ_JAVAIM010000001.1"/>
</dbReference>
<dbReference type="EMBL" id="JAVAIM010000001">
    <property type="protein sequence ID" value="MDP4575603.1"/>
    <property type="molecule type" value="Genomic_DNA"/>
</dbReference>
<protein>
    <submittedName>
        <fullName evidence="1">GCN5-related N-acetyltransferase</fullName>
    </submittedName>
</protein>
<reference evidence="1 2" key="1">
    <citation type="submission" date="2023-08" db="EMBL/GenBank/DDBJ databases">
        <title>genomic of G39.</title>
        <authorList>
            <person name="Wang Y."/>
        </authorList>
    </citation>
    <scope>NUCLEOTIDE SEQUENCE [LARGE SCALE GENOMIC DNA]</scope>
    <source>
        <strain evidence="1 2">G39</strain>
    </source>
</reference>
<gene>
    <name evidence="1" type="ORF">Q9K02_10685</name>
</gene>
<comment type="caution">
    <text evidence="1">The sequence shown here is derived from an EMBL/GenBank/DDBJ whole genome shotgun (WGS) entry which is preliminary data.</text>
</comment>
<organism evidence="1 2">
    <name type="scientific">Qipengyuania profundimaris</name>
    <dbReference type="NCBI Taxonomy" id="3067652"/>
    <lineage>
        <taxon>Bacteria</taxon>
        <taxon>Pseudomonadati</taxon>
        <taxon>Pseudomonadota</taxon>
        <taxon>Alphaproteobacteria</taxon>
        <taxon>Sphingomonadales</taxon>
        <taxon>Erythrobacteraceae</taxon>
        <taxon>Qipengyuania</taxon>
    </lineage>
</organism>
<name>A0ABT9HR23_9SPHN</name>
<dbReference type="Proteomes" id="UP001240639">
    <property type="component" value="Unassembled WGS sequence"/>
</dbReference>
<keyword evidence="2" id="KW-1185">Reference proteome</keyword>
<evidence type="ECO:0000313" key="1">
    <source>
        <dbReference type="EMBL" id="MDP4575603.1"/>
    </source>
</evidence>